<dbReference type="GO" id="GO:0004144">
    <property type="term" value="F:diacylglycerol O-acyltransferase activity"/>
    <property type="evidence" value="ECO:0007669"/>
    <property type="project" value="UniProtKB-EC"/>
</dbReference>
<dbReference type="KEGG" id="rsz:108817918"/>
<dbReference type="InterPro" id="IPR004255">
    <property type="entry name" value="O-acyltransferase_WSD1_N"/>
</dbReference>
<dbReference type="GO" id="GO:0019432">
    <property type="term" value="P:triglyceride biosynthetic process"/>
    <property type="evidence" value="ECO:0007669"/>
    <property type="project" value="UniProtKB-UniPathway"/>
</dbReference>
<dbReference type="GO" id="GO:0005789">
    <property type="term" value="C:endoplasmic reticulum membrane"/>
    <property type="evidence" value="ECO:0007669"/>
    <property type="project" value="UniProtKB-SubCell"/>
</dbReference>
<evidence type="ECO:0000256" key="9">
    <source>
        <dbReference type="ARBA" id="ARBA00047604"/>
    </source>
</evidence>
<gene>
    <name evidence="14" type="primary">LOC108817918</name>
</gene>
<evidence type="ECO:0000256" key="3">
    <source>
        <dbReference type="ARBA" id="ARBA00004771"/>
    </source>
</evidence>
<comment type="pathway">
    <text evidence="3">Glycerolipid metabolism; triacylglycerol biosynthesis.</text>
</comment>
<comment type="catalytic activity">
    <reaction evidence="10">
        <text>an acyl-CoA + a 1,2-diacyl-sn-glycerol = a triacyl-sn-glycerol + CoA</text>
        <dbReference type="Rhea" id="RHEA:10868"/>
        <dbReference type="ChEBI" id="CHEBI:17815"/>
        <dbReference type="ChEBI" id="CHEBI:57287"/>
        <dbReference type="ChEBI" id="CHEBI:58342"/>
        <dbReference type="ChEBI" id="CHEBI:64615"/>
        <dbReference type="EC" id="2.3.1.20"/>
    </reaction>
</comment>
<dbReference type="Pfam" id="PF06974">
    <property type="entry name" value="WS_DGAT_C"/>
    <property type="match status" value="1"/>
</dbReference>
<evidence type="ECO:0000256" key="5">
    <source>
        <dbReference type="ARBA" id="ARBA00022679"/>
    </source>
</evidence>
<sequence length="479" mass="54180">MSMKKQVTEGEEPVSPFAQLFSLPGLDVFNIVTIGWKTEGDPFIIVEGLKNTLINHPRFSSILVTDHDERKGKAKWIPTKVKVEDHVIVPDIDPYIENPDKFLEEYTTNMALSPMDMAKPLWEFHLLKLKTSHAKYVAVARFHHSLGDGMSLMSLLLACTRKTCDPEALPTFLAPKKIQAINAWWSLVAWFWFIIRLLFHTCIEVIKALVFICFARDTTAYIMGKPGAKLSANKFVHKIISLDDVKNVKNAMKMTMNDVLLGMVQAGLSRYLNQIYDLETTSKTRKTLDKTCLHGVVFFNLRPNRDIEDLANMMAKGSKCRWGNSIGYVLIPLWMKSENDILEYLRQAKTTMDRKKLSLEPQFSYVLLKLTMEVFGLTALKNLVERIFGKTTMIFSNVVGPAEEISFFGHQISYIAASAFGIPQAVIISIQSYMDKLVINLSVDLDVIPDPHHLCNLIIEALSMMNSSASEKIVHASEV</sequence>
<keyword evidence="6" id="KW-0256">Endoplasmic reticulum</keyword>
<dbReference type="InterPro" id="IPR045034">
    <property type="entry name" value="O-acyltransferase_WSD1-like"/>
</dbReference>
<evidence type="ECO:0000259" key="12">
    <source>
        <dbReference type="Pfam" id="PF06974"/>
    </source>
</evidence>
<dbReference type="SUPFAM" id="SSF52777">
    <property type="entry name" value="CoA-dependent acyltransferases"/>
    <property type="match status" value="1"/>
</dbReference>
<evidence type="ECO:0000313" key="14">
    <source>
        <dbReference type="RefSeq" id="XP_018446248.1"/>
    </source>
</evidence>
<accession>A0A6J0KF94</accession>
<evidence type="ECO:0000256" key="1">
    <source>
        <dbReference type="ARBA" id="ARBA00004162"/>
    </source>
</evidence>
<dbReference type="Gene3D" id="3.30.559.10">
    <property type="entry name" value="Chloramphenicol acetyltransferase-like domain"/>
    <property type="match status" value="1"/>
</dbReference>
<comment type="catalytic activity">
    <reaction evidence="9">
        <text>a long chain fatty alcohol + a fatty acyl-CoA = a long-chain alcohol wax ester + CoA</text>
        <dbReference type="Rhea" id="RHEA:38443"/>
        <dbReference type="ChEBI" id="CHEBI:17135"/>
        <dbReference type="ChEBI" id="CHEBI:57287"/>
        <dbReference type="ChEBI" id="CHEBI:77636"/>
        <dbReference type="ChEBI" id="CHEBI:235323"/>
        <dbReference type="EC" id="2.3.1.75"/>
    </reaction>
</comment>
<dbReference type="Proteomes" id="UP000504610">
    <property type="component" value="Chromosome 7"/>
</dbReference>
<keyword evidence="7 14" id="KW-0012">Acyltransferase</keyword>
<dbReference type="GO" id="GO:0005886">
    <property type="term" value="C:plasma membrane"/>
    <property type="evidence" value="ECO:0007669"/>
    <property type="project" value="UniProtKB-SubCell"/>
</dbReference>
<comment type="pathway">
    <text evidence="4">Lipid metabolism.</text>
</comment>
<feature type="domain" description="O-acyltransferase WSD1-like N-terminal" evidence="11">
    <location>
        <begin position="103"/>
        <end position="259"/>
    </location>
</feature>
<evidence type="ECO:0000256" key="4">
    <source>
        <dbReference type="ARBA" id="ARBA00005189"/>
    </source>
</evidence>
<keyword evidence="5" id="KW-0808">Transferase</keyword>
<dbReference type="AlphaFoldDB" id="A0A6J0KF94"/>
<organism evidence="13 14">
    <name type="scientific">Raphanus sativus</name>
    <name type="common">Radish</name>
    <name type="synonym">Raphanus raphanistrum var. sativus</name>
    <dbReference type="NCBI Taxonomy" id="3726"/>
    <lineage>
        <taxon>Eukaryota</taxon>
        <taxon>Viridiplantae</taxon>
        <taxon>Streptophyta</taxon>
        <taxon>Embryophyta</taxon>
        <taxon>Tracheophyta</taxon>
        <taxon>Spermatophyta</taxon>
        <taxon>Magnoliopsida</taxon>
        <taxon>eudicotyledons</taxon>
        <taxon>Gunneridae</taxon>
        <taxon>Pentapetalae</taxon>
        <taxon>rosids</taxon>
        <taxon>malvids</taxon>
        <taxon>Brassicales</taxon>
        <taxon>Brassicaceae</taxon>
        <taxon>Brassiceae</taxon>
        <taxon>Raphanus</taxon>
    </lineage>
</organism>
<reference evidence="14" key="2">
    <citation type="submission" date="2025-08" db="UniProtKB">
        <authorList>
            <consortium name="RefSeq"/>
        </authorList>
    </citation>
    <scope>IDENTIFICATION</scope>
    <source>
        <tissue evidence="14">Leaf</tissue>
    </source>
</reference>
<comment type="subcellular location">
    <subcellularLocation>
        <location evidence="1">Cell membrane</location>
        <topology evidence="1">Single-pass membrane protein</topology>
    </subcellularLocation>
    <subcellularLocation>
        <location evidence="2">Endoplasmic reticulum membrane</location>
    </subcellularLocation>
</comment>
<reference evidence="13" key="1">
    <citation type="journal article" date="2019" name="Database">
        <title>The radish genome database (RadishGD): an integrated information resource for radish genomics.</title>
        <authorList>
            <person name="Yu H.J."/>
            <person name="Baek S."/>
            <person name="Lee Y.J."/>
            <person name="Cho A."/>
            <person name="Mun J.H."/>
        </authorList>
    </citation>
    <scope>NUCLEOTIDE SEQUENCE [LARGE SCALE GENOMIC DNA]</scope>
    <source>
        <strain evidence="13">cv. WK10039</strain>
    </source>
</reference>
<keyword evidence="13" id="KW-1185">Reference proteome</keyword>
<evidence type="ECO:0000256" key="10">
    <source>
        <dbReference type="ARBA" id="ARBA00048109"/>
    </source>
</evidence>
<dbReference type="GeneID" id="108817918"/>
<evidence type="ECO:0000256" key="8">
    <source>
        <dbReference type="ARBA" id="ARBA00024360"/>
    </source>
</evidence>
<protein>
    <submittedName>
        <fullName evidence="14">Wax ester synthase/diacylglycerol acyltransferase 2 isoform X1</fullName>
    </submittedName>
</protein>
<dbReference type="OrthoDB" id="619536at2759"/>
<dbReference type="PANTHER" id="PTHR31650:SF25">
    <property type="entry name" value="WAX ESTER SYNTHASE_DIACYLGLYCEROL ACYLTRANSFERASE 2"/>
    <property type="match status" value="1"/>
</dbReference>
<dbReference type="Pfam" id="PF03007">
    <property type="entry name" value="WS_DGAT_cat"/>
    <property type="match status" value="1"/>
</dbReference>
<evidence type="ECO:0000256" key="6">
    <source>
        <dbReference type="ARBA" id="ARBA00022824"/>
    </source>
</evidence>
<comment type="similarity">
    <text evidence="8">In the N-terminal section; belongs to the long-chain O-acyltransferase family.</text>
</comment>
<evidence type="ECO:0000259" key="11">
    <source>
        <dbReference type="Pfam" id="PF03007"/>
    </source>
</evidence>
<proteinExistence type="inferred from homology"/>
<dbReference type="InterPro" id="IPR009721">
    <property type="entry name" value="O-acyltransferase_WSD1_C"/>
</dbReference>
<name>A0A6J0KF94_RAPSA</name>
<dbReference type="GO" id="GO:0047196">
    <property type="term" value="F:long-chain-alcohol O-fatty-acyltransferase activity"/>
    <property type="evidence" value="ECO:0007669"/>
    <property type="project" value="UniProtKB-EC"/>
</dbReference>
<dbReference type="RefSeq" id="XP_018446248.1">
    <property type="nucleotide sequence ID" value="XM_018590746.2"/>
</dbReference>
<evidence type="ECO:0000313" key="13">
    <source>
        <dbReference type="Proteomes" id="UP000504610"/>
    </source>
</evidence>
<evidence type="ECO:0000256" key="2">
    <source>
        <dbReference type="ARBA" id="ARBA00004586"/>
    </source>
</evidence>
<evidence type="ECO:0000256" key="7">
    <source>
        <dbReference type="ARBA" id="ARBA00023315"/>
    </source>
</evidence>
<dbReference type="UniPathway" id="UPA00282"/>
<feature type="domain" description="O-acyltransferase WSD1 C-terminal" evidence="12">
    <location>
        <begin position="322"/>
        <end position="465"/>
    </location>
</feature>
<dbReference type="InterPro" id="IPR023213">
    <property type="entry name" value="CAT-like_dom_sf"/>
</dbReference>
<dbReference type="PANTHER" id="PTHR31650">
    <property type="entry name" value="O-ACYLTRANSFERASE (WSD1-LIKE) FAMILY PROTEIN"/>
    <property type="match status" value="1"/>
</dbReference>